<gene>
    <name evidence="2" type="ORF">METH_03360</name>
</gene>
<reference evidence="2 3" key="1">
    <citation type="submission" date="2013-09" db="EMBL/GenBank/DDBJ databases">
        <authorList>
            <consortium name="DOE Joint Genome Institute"/>
            <person name="Klenk H.-P."/>
            <person name="Huntemann M."/>
            <person name="Han J."/>
            <person name="Chen A."/>
            <person name="Kyrpides N."/>
            <person name="Mavromatis K."/>
            <person name="Markowitz V."/>
            <person name="Palaniappan K."/>
            <person name="Ivanova N."/>
            <person name="Schaumberg A."/>
            <person name="Pati A."/>
            <person name="Liolios K."/>
            <person name="Nordberg H.P."/>
            <person name="Cantor M.N."/>
            <person name="Hua S.X."/>
            <person name="Woyke T."/>
        </authorList>
    </citation>
    <scope>NUCLEOTIDE SEQUENCE [LARGE SCALE GENOMIC DNA]</scope>
    <source>
        <strain evidence="2 3">DSM 14336</strain>
    </source>
</reference>
<dbReference type="PATRIC" id="fig|999552.6.peg.670"/>
<dbReference type="RefSeq" id="WP_024088983.1">
    <property type="nucleotide sequence ID" value="NC_023135.1"/>
</dbReference>
<keyword evidence="1" id="KW-0732">Signal</keyword>
<name>V9VYP9_9RHOB</name>
<organism evidence="2 3">
    <name type="scientific">Leisingera methylohalidivorans DSM 14336</name>
    <dbReference type="NCBI Taxonomy" id="999552"/>
    <lineage>
        <taxon>Bacteria</taxon>
        <taxon>Pseudomonadati</taxon>
        <taxon>Pseudomonadota</taxon>
        <taxon>Alphaproteobacteria</taxon>
        <taxon>Rhodobacterales</taxon>
        <taxon>Roseobacteraceae</taxon>
        <taxon>Leisingera</taxon>
    </lineage>
</organism>
<dbReference type="AlphaFoldDB" id="V9VYP9"/>
<dbReference type="Proteomes" id="UP000018780">
    <property type="component" value="Chromosome"/>
</dbReference>
<protein>
    <recommendedName>
        <fullName evidence="4">Lipoprotein</fullName>
    </recommendedName>
</protein>
<sequence>MFFPKQAAGTVMKTIFPAIAALSLLSGCLSAADNDRLGAQLAAIDARIPGCIEAAGITGQYRVRTEFLGHGAGATVLRTVQAGPNVTDGQAAQATSCINT</sequence>
<accession>V9VYP9</accession>
<dbReference type="PROSITE" id="PS51257">
    <property type="entry name" value="PROKAR_LIPOPROTEIN"/>
    <property type="match status" value="1"/>
</dbReference>
<evidence type="ECO:0008006" key="4">
    <source>
        <dbReference type="Google" id="ProtNLM"/>
    </source>
</evidence>
<evidence type="ECO:0000313" key="2">
    <source>
        <dbReference type="EMBL" id="AHD02859.1"/>
    </source>
</evidence>
<keyword evidence="3" id="KW-1185">Reference proteome</keyword>
<feature type="signal peptide" evidence="1">
    <location>
        <begin position="1"/>
        <end position="31"/>
    </location>
</feature>
<evidence type="ECO:0000256" key="1">
    <source>
        <dbReference type="SAM" id="SignalP"/>
    </source>
</evidence>
<dbReference type="KEGG" id="lmd:METH_03360"/>
<dbReference type="STRING" id="999552.METH_03360"/>
<dbReference type="HOGENOM" id="CLU_2452573_0_0_5"/>
<dbReference type="EMBL" id="CP006773">
    <property type="protein sequence ID" value="AHD02859.1"/>
    <property type="molecule type" value="Genomic_DNA"/>
</dbReference>
<evidence type="ECO:0000313" key="3">
    <source>
        <dbReference type="Proteomes" id="UP000018780"/>
    </source>
</evidence>
<proteinExistence type="predicted"/>
<feature type="chain" id="PRO_5004783042" description="Lipoprotein" evidence="1">
    <location>
        <begin position="32"/>
        <end position="100"/>
    </location>
</feature>